<name>A0A6C0H4V2_9ZZZZ</name>
<accession>A0A6C0H4V2</accession>
<protein>
    <submittedName>
        <fullName evidence="1">Uncharacterized protein</fullName>
    </submittedName>
</protein>
<dbReference type="AlphaFoldDB" id="A0A6C0H4V2"/>
<sequence>MNKCLYCLKKFKSDKNYSEHVVWCKYLYKNDENEDESYPSYNELVSMVIKMKKEMDKINKKIEYCYPKKTKVIEWLEINNKFEIENYLEWFNNLDYEKWVNELNMEYNWLELLTLLLKNNTKNMKMVPIIYIDKKGYINSNKRWKEIENKDIENCLIVINNNLMDYEKIKMEIISMPISENDSSFGKLKKKWIEIFSI</sequence>
<organism evidence="1">
    <name type="scientific">viral metagenome</name>
    <dbReference type="NCBI Taxonomy" id="1070528"/>
    <lineage>
        <taxon>unclassified sequences</taxon>
        <taxon>metagenomes</taxon>
        <taxon>organismal metagenomes</taxon>
    </lineage>
</organism>
<reference evidence="1" key="1">
    <citation type="journal article" date="2020" name="Nature">
        <title>Giant virus diversity and host interactions through global metagenomics.</title>
        <authorList>
            <person name="Schulz F."/>
            <person name="Roux S."/>
            <person name="Paez-Espino D."/>
            <person name="Jungbluth S."/>
            <person name="Walsh D.A."/>
            <person name="Denef V.J."/>
            <person name="McMahon K.D."/>
            <person name="Konstantinidis K.T."/>
            <person name="Eloe-Fadrosh E.A."/>
            <person name="Kyrpides N.C."/>
            <person name="Woyke T."/>
        </authorList>
    </citation>
    <scope>NUCLEOTIDE SEQUENCE</scope>
    <source>
        <strain evidence="1">GVMAG-M-3300023179-71</strain>
    </source>
</reference>
<dbReference type="EMBL" id="MN739879">
    <property type="protein sequence ID" value="QHT75574.1"/>
    <property type="molecule type" value="Genomic_DNA"/>
</dbReference>
<evidence type="ECO:0000313" key="1">
    <source>
        <dbReference type="EMBL" id="QHT75574.1"/>
    </source>
</evidence>
<proteinExistence type="predicted"/>